<feature type="compositionally biased region" description="Basic residues" evidence="4">
    <location>
        <begin position="1"/>
        <end position="18"/>
    </location>
</feature>
<evidence type="ECO:0000259" key="6">
    <source>
        <dbReference type="Pfam" id="PF25772"/>
    </source>
</evidence>
<dbReference type="InterPro" id="IPR057860">
    <property type="entry name" value="HEAT_RRP12_N"/>
</dbReference>
<feature type="region of interest" description="Disordered" evidence="4">
    <location>
        <begin position="1088"/>
        <end position="1113"/>
    </location>
</feature>
<comment type="similarity">
    <text evidence="2">Belongs to the RRP12 family.</text>
</comment>
<dbReference type="Pfam" id="PF25772">
    <property type="entry name" value="HEAT_RRP12_N"/>
    <property type="match status" value="1"/>
</dbReference>
<dbReference type="InterPro" id="IPR052087">
    <property type="entry name" value="RRP12"/>
</dbReference>
<name>A0ABM1MVX8_NICVS</name>
<feature type="compositionally biased region" description="Polar residues" evidence="4">
    <location>
        <begin position="1247"/>
        <end position="1260"/>
    </location>
</feature>
<organism evidence="7 8">
    <name type="scientific">Nicrophorus vespilloides</name>
    <name type="common">Boreal carrion beetle</name>
    <dbReference type="NCBI Taxonomy" id="110193"/>
    <lineage>
        <taxon>Eukaryota</taxon>
        <taxon>Metazoa</taxon>
        <taxon>Ecdysozoa</taxon>
        <taxon>Arthropoda</taxon>
        <taxon>Hexapoda</taxon>
        <taxon>Insecta</taxon>
        <taxon>Pterygota</taxon>
        <taxon>Neoptera</taxon>
        <taxon>Endopterygota</taxon>
        <taxon>Coleoptera</taxon>
        <taxon>Polyphaga</taxon>
        <taxon>Staphyliniformia</taxon>
        <taxon>Silphidae</taxon>
        <taxon>Nicrophorinae</taxon>
        <taxon>Nicrophorus</taxon>
    </lineage>
</organism>
<dbReference type="PANTHER" id="PTHR48287:SF1">
    <property type="entry name" value="ARM REPEAT SUPERFAMILY PROTEIN"/>
    <property type="match status" value="1"/>
</dbReference>
<feature type="domain" description="RRP12 N-terminal HEAT" evidence="6">
    <location>
        <begin position="114"/>
        <end position="372"/>
    </location>
</feature>
<dbReference type="InterPro" id="IPR012978">
    <property type="entry name" value="HEAT_RRP12"/>
</dbReference>
<accession>A0ABM1MVX8</accession>
<protein>
    <submittedName>
        <fullName evidence="8">RRP12-like protein</fullName>
    </submittedName>
</protein>
<feature type="region of interest" description="Disordered" evidence="4">
    <location>
        <begin position="1"/>
        <end position="33"/>
    </location>
</feature>
<keyword evidence="3" id="KW-0539">Nucleus</keyword>
<evidence type="ECO:0000313" key="7">
    <source>
        <dbReference type="Proteomes" id="UP000695000"/>
    </source>
</evidence>
<sequence length="1323" mass="147291">MGKFRSKLKGQTKGKRWPKGQSSNSNPETKKYRDLAKSRFFQENLGASSLTTDALKKHDAVQYSMPKKQEIADQEMDADDSGTEYSVQSSCKSFASEWSDCTNVSYNRFLTVFRSDSALHKEMLAILAAVTEVIKQNGGTETPTEYYCTLLTTLEQLSTSEEATEDQMTAVLSLLNMGIKKVPTAVLRTSFGDVTSKLLKLMNQYCTSDNNVIIKSIFGVLGVCLREQELAIWTHSQTLQIFASIVNPFCVHSKPKWRKAAQQAVFAVIGADIFKNENNYNPAADKVAEFSLQALEACLGTNSNGTVLVSSIQAGQTTMLHTLNFLKDTICYFNKGHLKACGEMILKLMSLNYPLVTSGGLQVLHALFSSAKAVASAKFNGQMITALYDYQPSSMDAQPTLAWLTVMQQAHVHLADIDIAMCAASLPKVFTSITQLWLSQKSEIVMAATRAVEMLLKDAAGPICADPDMARKYEHLMSKCFQTVELGLGYQYNHAWPQVLHCMSVMFEIGGANCSSLLLGCLKTLSELRDSYKFSYNNELEHAVGAAIRFVGPETVLSVISLKKDNGELILDRSWLIPVLKENVRSSKLDFWIKGILPLATACQNKSAELTNRNDAIGAHSAELLYLQLWNLLPSFCNSPIDISASFKGVARILGVAISEHKELRLAVMASLRKLITSAKETENEADIAELARFDKNYLPILFNVYTTKPFGTDEEGQRLAALDTIAVYLTIARAELTKQLFDNALSRLENLTGTEEMIVKESILDLIRILVRYQDAESVEKMFMQCVKHLPDIKDNKEQKKAYRLMEEICGSEAEGVKEFLRKHRKLVQKLLMKTLQTAAVQSKVARLRCLNFLLKAQPALDHDSNLIKSTIPEAVLCCKDIKEKTRLVAFDLLNTIGGILETHDRMQEFVTMVIAGLAGDVHLMASTILALASILHNFTGTLGQNNISLILDNILMLLTTPTREIVDTCLSFMKIYISSLPSPIIATSLQKIVSTMCDMNKDCATHFRMKTKRLLEKLIRKFGCDAIMPYVPTTDTVMYKRLRNMRKMQNRMKRLRKSAEEQQQNGDVDMEEDFLVKSRPKSVEEILADSDSDFDDDEVETNDQRSRQKKYKAYIQEDEDDIIDFKDPTVINRIVANKPTKQTEPLDAEAKKKAKDRGFKTTTDGRLIINELDSDDSDGGGGAKRVPKASKINFGESDSDTDCDDDAATEILRDSKRKRSDASSVASSMVSKYKPGGSGIHRNVGASTSSVYSGTGSEYKSKKASGDVKKKNKVDPYAYVPLERSTLNKRKKTKRLGQFKNIIGAARLGAKKGLKAKRAKK</sequence>
<evidence type="ECO:0000313" key="8">
    <source>
        <dbReference type="RefSeq" id="XP_017778728.1"/>
    </source>
</evidence>
<evidence type="ECO:0000256" key="2">
    <source>
        <dbReference type="ARBA" id="ARBA00007690"/>
    </source>
</evidence>
<evidence type="ECO:0000256" key="4">
    <source>
        <dbReference type="SAM" id="MobiDB-lite"/>
    </source>
</evidence>
<dbReference type="PANTHER" id="PTHR48287">
    <property type="entry name" value="ARM REPEAT SUPERFAMILY PROTEIN"/>
    <property type="match status" value="1"/>
</dbReference>
<dbReference type="RefSeq" id="XP_017778728.1">
    <property type="nucleotide sequence ID" value="XM_017923239.1"/>
</dbReference>
<gene>
    <name evidence="8" type="primary">LOC108564247</name>
</gene>
<evidence type="ECO:0000256" key="3">
    <source>
        <dbReference type="ARBA" id="ARBA00023242"/>
    </source>
</evidence>
<comment type="subcellular location">
    <subcellularLocation>
        <location evidence="1">Nucleus</location>
    </subcellularLocation>
</comment>
<feature type="region of interest" description="Disordered" evidence="4">
    <location>
        <begin position="1172"/>
        <end position="1272"/>
    </location>
</feature>
<feature type="compositionally biased region" description="Acidic residues" evidence="4">
    <location>
        <begin position="1088"/>
        <end position="1103"/>
    </location>
</feature>
<reference evidence="8" key="1">
    <citation type="submission" date="2025-08" db="UniProtKB">
        <authorList>
            <consortium name="RefSeq"/>
        </authorList>
    </citation>
    <scope>IDENTIFICATION</scope>
    <source>
        <tissue evidence="8">Whole Larva</tissue>
    </source>
</reference>
<dbReference type="InterPro" id="IPR016024">
    <property type="entry name" value="ARM-type_fold"/>
</dbReference>
<dbReference type="GeneID" id="108564247"/>
<dbReference type="Proteomes" id="UP000695000">
    <property type="component" value="Unplaced"/>
</dbReference>
<feature type="domain" description="RRP12 HEAT" evidence="5">
    <location>
        <begin position="439"/>
        <end position="709"/>
    </location>
</feature>
<dbReference type="InterPro" id="IPR011989">
    <property type="entry name" value="ARM-like"/>
</dbReference>
<dbReference type="SUPFAM" id="SSF48371">
    <property type="entry name" value="ARM repeat"/>
    <property type="match status" value="2"/>
</dbReference>
<evidence type="ECO:0000259" key="5">
    <source>
        <dbReference type="Pfam" id="PF08161"/>
    </source>
</evidence>
<feature type="compositionally biased region" description="Acidic residues" evidence="4">
    <location>
        <begin position="1199"/>
        <end position="1210"/>
    </location>
</feature>
<proteinExistence type="inferred from homology"/>
<keyword evidence="7" id="KW-1185">Reference proteome</keyword>
<dbReference type="Gene3D" id="1.25.10.10">
    <property type="entry name" value="Leucine-rich Repeat Variant"/>
    <property type="match status" value="1"/>
</dbReference>
<feature type="compositionally biased region" description="Low complexity" evidence="4">
    <location>
        <begin position="1224"/>
        <end position="1233"/>
    </location>
</feature>
<evidence type="ECO:0000256" key="1">
    <source>
        <dbReference type="ARBA" id="ARBA00004123"/>
    </source>
</evidence>
<dbReference type="Pfam" id="PF08161">
    <property type="entry name" value="RRP12_HEAT"/>
    <property type="match status" value="1"/>
</dbReference>
<feature type="compositionally biased region" description="Basic and acidic residues" evidence="4">
    <location>
        <begin position="1261"/>
        <end position="1271"/>
    </location>
</feature>